<organism evidence="1 2">
    <name type="scientific">Racocetra persica</name>
    <dbReference type="NCBI Taxonomy" id="160502"/>
    <lineage>
        <taxon>Eukaryota</taxon>
        <taxon>Fungi</taxon>
        <taxon>Fungi incertae sedis</taxon>
        <taxon>Mucoromycota</taxon>
        <taxon>Glomeromycotina</taxon>
        <taxon>Glomeromycetes</taxon>
        <taxon>Diversisporales</taxon>
        <taxon>Gigasporaceae</taxon>
        <taxon>Racocetra</taxon>
    </lineage>
</organism>
<proteinExistence type="predicted"/>
<protein>
    <submittedName>
        <fullName evidence="1">16980_t:CDS:1</fullName>
    </submittedName>
</protein>
<feature type="non-terminal residue" evidence="1">
    <location>
        <position position="1"/>
    </location>
</feature>
<name>A0ACA9SYZ7_9GLOM</name>
<dbReference type="Proteomes" id="UP000789920">
    <property type="component" value="Unassembled WGS sequence"/>
</dbReference>
<evidence type="ECO:0000313" key="2">
    <source>
        <dbReference type="Proteomes" id="UP000789920"/>
    </source>
</evidence>
<evidence type="ECO:0000313" key="1">
    <source>
        <dbReference type="EMBL" id="CAG8849468.1"/>
    </source>
</evidence>
<feature type="non-terminal residue" evidence="1">
    <location>
        <position position="147"/>
    </location>
</feature>
<accession>A0ACA9SYZ7</accession>
<comment type="caution">
    <text evidence="1">The sequence shown here is derived from an EMBL/GenBank/DDBJ whole genome shotgun (WGS) entry which is preliminary data.</text>
</comment>
<reference evidence="1" key="1">
    <citation type="submission" date="2021-06" db="EMBL/GenBank/DDBJ databases">
        <authorList>
            <person name="Kallberg Y."/>
            <person name="Tangrot J."/>
            <person name="Rosling A."/>
        </authorList>
    </citation>
    <scope>NUCLEOTIDE SEQUENCE</scope>
    <source>
        <strain evidence="1">MA461A</strain>
    </source>
</reference>
<sequence length="147" mass="17334">LEDQFLLNREINTETIRNNVSKSNDWVQNCLFNYNESEFRKMLRMDKKTFWTLVEKIQYHPVFYSNSNNLQTNVELQLAVALNRLGTKSSLWTISTLFGICEATVLNFLNRIIIAIQSLRSEYIIWPSENYQQEVNTGFKQIQGFPI</sequence>
<keyword evidence="2" id="KW-1185">Reference proteome</keyword>
<dbReference type="EMBL" id="CAJVQC010165668">
    <property type="protein sequence ID" value="CAG8849468.1"/>
    <property type="molecule type" value="Genomic_DNA"/>
</dbReference>
<gene>
    <name evidence="1" type="ORF">RPERSI_LOCUS35603</name>
</gene>